<reference evidence="1 2" key="1">
    <citation type="submission" date="2017-02" db="EMBL/GenBank/DDBJ databases">
        <title>Ketogulonicigenium robustum SPU B003 Genome sequencing and assembly.</title>
        <authorList>
            <person name="Li Y."/>
            <person name="Liu L."/>
            <person name="Wang C."/>
            <person name="Zhang M."/>
            <person name="Zhang T."/>
            <person name="Zhang Y."/>
        </authorList>
    </citation>
    <scope>NUCLEOTIDE SEQUENCE [LARGE SCALE GENOMIC DNA]</scope>
    <source>
        <strain evidence="1 2">SPU_B003</strain>
        <plasmid evidence="1 2">unnamed1</plasmid>
    </source>
</reference>
<organism evidence="1 2">
    <name type="scientific">Ketogulonicigenium robustum</name>
    <dbReference type="NCBI Taxonomy" id="92947"/>
    <lineage>
        <taxon>Bacteria</taxon>
        <taxon>Pseudomonadati</taxon>
        <taxon>Pseudomonadota</taxon>
        <taxon>Alphaproteobacteria</taxon>
        <taxon>Rhodobacterales</taxon>
        <taxon>Roseobacteraceae</taxon>
        <taxon>Ketogulonicigenium</taxon>
    </lineage>
</organism>
<dbReference type="Proteomes" id="UP000242447">
    <property type="component" value="Plasmid unnamed1"/>
</dbReference>
<dbReference type="EMBL" id="CP019938">
    <property type="protein sequence ID" value="ARO15860.1"/>
    <property type="molecule type" value="Genomic_DNA"/>
</dbReference>
<gene>
    <name evidence="1" type="ORF">BVG79_p1000058</name>
</gene>
<protein>
    <submittedName>
        <fullName evidence="1">Uncharacterized protein</fullName>
    </submittedName>
</protein>
<sequence>MRASFALTRQILADVPPPVKTLWHAHILAEAALRGSARVAALWGRKLATVGIGVDLSIDGDVTDYLLVPL</sequence>
<name>A0A1W6P3D4_9RHOB</name>
<keyword evidence="2" id="KW-1185">Reference proteome</keyword>
<evidence type="ECO:0000313" key="1">
    <source>
        <dbReference type="EMBL" id="ARO15860.1"/>
    </source>
</evidence>
<accession>A0A1W6P3D4</accession>
<dbReference type="KEGG" id="kro:BVG79_p1000058"/>
<proteinExistence type="predicted"/>
<evidence type="ECO:0000313" key="2">
    <source>
        <dbReference type="Proteomes" id="UP000242447"/>
    </source>
</evidence>
<geneLocation type="plasmid" evidence="1">
    <name>unnamed1</name>
</geneLocation>
<keyword evidence="1" id="KW-0614">Plasmid</keyword>
<dbReference type="AlphaFoldDB" id="A0A1W6P3D4"/>